<dbReference type="Proteomes" id="UP000000644">
    <property type="component" value="Plasmid pPNAP01"/>
</dbReference>
<reference evidence="2" key="1">
    <citation type="journal article" date="2009" name="Environ. Microbiol.">
        <title>The genome of Polaromonas naphthalenivorans strain CJ2, isolated from coal tar-contaminated sediment, reveals physiological and metabolic versatility and evolution through extensive horizontal gene transfer.</title>
        <authorList>
            <person name="Yagi J.M."/>
            <person name="Sims D."/>
            <person name="Brettin T."/>
            <person name="Bruce D."/>
            <person name="Madsen E.L."/>
        </authorList>
    </citation>
    <scope>NUCLEOTIDE SEQUENCE [LARGE SCALE GENOMIC DNA]</scope>
    <source>
        <strain evidence="2">CJ2</strain>
        <plasmid evidence="2">Plasmid pPNAP01</plasmid>
    </source>
</reference>
<accession>A1VVC5</accession>
<keyword evidence="2" id="KW-1185">Reference proteome</keyword>
<evidence type="ECO:0000313" key="1">
    <source>
        <dbReference type="EMBL" id="ABM39603.1"/>
    </source>
</evidence>
<name>A1VVC5_POLNA</name>
<evidence type="ECO:0000313" key="2">
    <source>
        <dbReference type="Proteomes" id="UP000000644"/>
    </source>
</evidence>
<geneLocation type="plasmid" evidence="1 2">
    <name>pPNAP01</name>
</geneLocation>
<dbReference type="EMBL" id="CP000530">
    <property type="protein sequence ID" value="ABM39603.1"/>
    <property type="molecule type" value="Genomic_DNA"/>
</dbReference>
<protein>
    <submittedName>
        <fullName evidence="1">Uncharacterized protein</fullName>
    </submittedName>
</protein>
<dbReference type="AlphaFoldDB" id="A1VVC5"/>
<dbReference type="KEGG" id="pna:Pnap_4321"/>
<dbReference type="HOGENOM" id="CLU_1414031_0_0_4"/>
<proteinExistence type="predicted"/>
<gene>
    <name evidence="1" type="ordered locus">Pnap_4321</name>
</gene>
<organism evidence="1 2">
    <name type="scientific">Polaromonas naphthalenivorans (strain CJ2)</name>
    <dbReference type="NCBI Taxonomy" id="365044"/>
    <lineage>
        <taxon>Bacteria</taxon>
        <taxon>Pseudomonadati</taxon>
        <taxon>Pseudomonadota</taxon>
        <taxon>Betaproteobacteria</taxon>
        <taxon>Burkholderiales</taxon>
        <taxon>Comamonadaceae</taxon>
        <taxon>Polaromonas</taxon>
    </lineage>
</organism>
<keyword evidence="1" id="KW-0614">Plasmid</keyword>
<sequence>METAAVQVSDFFAGTLAYVPTHKQNELKKCAPFGIEEVELMLPSFPEVMVADMELCFQRYRRVKVNKDEVDEDGEFMDKAKYYAENGEMPKSQRKSAASANLFGASKGKATALQKQFYECIAWLFDIYESECRIPFEQACLNLAMEPELIRNTVSAAFSDDIREFILMYSYANPMDAKRVQRCMRGYINFYN</sequence>
<dbReference type="RefSeq" id="WP_011797976.1">
    <property type="nucleotide sequence ID" value="NC_008757.1"/>
</dbReference>